<comment type="caution">
    <text evidence="2">The sequence shown here is derived from an EMBL/GenBank/DDBJ whole genome shotgun (WGS) entry which is preliminary data.</text>
</comment>
<feature type="transmembrane region" description="Helical" evidence="1">
    <location>
        <begin position="7"/>
        <end position="25"/>
    </location>
</feature>
<reference evidence="2 3" key="1">
    <citation type="journal article" date="2017" name="Nat. Microbiol.">
        <title>Natural product diversity associated with the nematode symbionts Photorhabdus and Xenorhabdus.</title>
        <authorList>
            <person name="Tobias N.J."/>
            <person name="Wolff H."/>
            <person name="Djahanschiri B."/>
            <person name="Grundmann F."/>
            <person name="Kronenwerth M."/>
            <person name="Shi Y.M."/>
            <person name="Simonyi S."/>
            <person name="Grun P."/>
            <person name="Shapiro-Ilan D."/>
            <person name="Pidot S.J."/>
            <person name="Stinear T.P."/>
            <person name="Ebersberger I."/>
            <person name="Bode H.B."/>
        </authorList>
    </citation>
    <scope>NUCLEOTIDE SEQUENCE [LARGE SCALE GENOMIC DNA]</scope>
    <source>
        <strain evidence="2 3">DSM 17902</strain>
    </source>
</reference>
<feature type="transmembrane region" description="Helical" evidence="1">
    <location>
        <begin position="322"/>
        <end position="345"/>
    </location>
</feature>
<feature type="transmembrane region" description="Helical" evidence="1">
    <location>
        <begin position="106"/>
        <end position="126"/>
    </location>
</feature>
<evidence type="ECO:0000313" key="2">
    <source>
        <dbReference type="EMBL" id="PHM47216.1"/>
    </source>
</evidence>
<organism evidence="2 3">
    <name type="scientific">Xenorhabdus miraniensis</name>
    <dbReference type="NCBI Taxonomy" id="351674"/>
    <lineage>
        <taxon>Bacteria</taxon>
        <taxon>Pseudomonadati</taxon>
        <taxon>Pseudomonadota</taxon>
        <taxon>Gammaproteobacteria</taxon>
        <taxon>Enterobacterales</taxon>
        <taxon>Morganellaceae</taxon>
        <taxon>Xenorhabdus</taxon>
    </lineage>
</organism>
<keyword evidence="1" id="KW-0812">Transmembrane</keyword>
<proteinExistence type="predicted"/>
<keyword evidence="1" id="KW-1133">Transmembrane helix</keyword>
<feature type="transmembrane region" description="Helical" evidence="1">
    <location>
        <begin position="57"/>
        <end position="73"/>
    </location>
</feature>
<evidence type="ECO:0000313" key="3">
    <source>
        <dbReference type="Proteomes" id="UP000221980"/>
    </source>
</evidence>
<feature type="transmembrane region" description="Helical" evidence="1">
    <location>
        <begin position="295"/>
        <end position="315"/>
    </location>
</feature>
<feature type="transmembrane region" description="Helical" evidence="1">
    <location>
        <begin position="157"/>
        <end position="175"/>
    </location>
</feature>
<dbReference type="Proteomes" id="UP000221980">
    <property type="component" value="Unassembled WGS sequence"/>
</dbReference>
<feature type="transmembrane region" description="Helical" evidence="1">
    <location>
        <begin position="222"/>
        <end position="241"/>
    </location>
</feature>
<keyword evidence="3" id="KW-1185">Reference proteome</keyword>
<sequence length="362" mass="41867">MQITKQNILFGYLWLLGSNLYFTQITQFSPIYIIAFILSLTIILYSMVNKKLTANEHSFYFLLATILSLLLFLNSPFNMVLNIIISLLSPIITSHFLNHKKASQRVILIIFITLAFIFIFDGIWRINNPNLENKEVLENLDLGYMIYKTNSLMYRDSNFLGIQIIAILSSFLFIFKDGRINKFTFYIIISLFLLSIALTFSRASLISAIICIYFFIYRNKGFILFILTPIIIIFTIPFFINEFNTDLSFNSKFYIINAAVNNIENSSLLNIFFGYGLGNSINIIGIGAHNLLLTILLEMGLTFFILFIIYLIYLIKVFKIHFLYLVFPFMISSFSLSGTSLPYFFSYITLCLLIHNNKVSIN</sequence>
<feature type="transmembrane region" description="Helical" evidence="1">
    <location>
        <begin position="79"/>
        <end position="97"/>
    </location>
</feature>
<dbReference type="AlphaFoldDB" id="A0A2D0JLU0"/>
<feature type="transmembrane region" description="Helical" evidence="1">
    <location>
        <begin position="187"/>
        <end position="216"/>
    </location>
</feature>
<accession>A0A2D0JLU0</accession>
<evidence type="ECO:0008006" key="4">
    <source>
        <dbReference type="Google" id="ProtNLM"/>
    </source>
</evidence>
<gene>
    <name evidence="2" type="ORF">Xmir_03429</name>
</gene>
<feature type="transmembrane region" description="Helical" evidence="1">
    <location>
        <begin position="31"/>
        <end position="48"/>
    </location>
</feature>
<evidence type="ECO:0000256" key="1">
    <source>
        <dbReference type="SAM" id="Phobius"/>
    </source>
</evidence>
<protein>
    <recommendedName>
        <fullName evidence="4">O-antigen polymerase</fullName>
    </recommendedName>
</protein>
<dbReference type="EMBL" id="NITZ01000021">
    <property type="protein sequence ID" value="PHM47216.1"/>
    <property type="molecule type" value="Genomic_DNA"/>
</dbReference>
<name>A0A2D0JLU0_9GAMM</name>
<keyword evidence="1" id="KW-0472">Membrane</keyword>
<dbReference type="RefSeq" id="WP_099115352.1">
    <property type="nucleotide sequence ID" value="NZ_CAWNQI010000053.1"/>
</dbReference>